<dbReference type="Pfam" id="PF18803">
    <property type="entry name" value="CxC2"/>
    <property type="match status" value="1"/>
</dbReference>
<gene>
    <name evidence="3" type="ORF">CC1G_05496</name>
</gene>
<feature type="region of interest" description="Disordered" evidence="1">
    <location>
        <begin position="1281"/>
        <end position="1302"/>
    </location>
</feature>
<dbReference type="KEGG" id="cci:CC1G_05496"/>
<dbReference type="Pfam" id="PF18758">
    <property type="entry name" value="KDZ"/>
    <property type="match status" value="1"/>
</dbReference>
<feature type="region of interest" description="Disordered" evidence="1">
    <location>
        <begin position="26"/>
        <end position="80"/>
    </location>
</feature>
<protein>
    <recommendedName>
        <fullName evidence="2">CxC2-like cysteine cluster KDZ transposase-associated domain-containing protein</fullName>
    </recommendedName>
</protein>
<keyword evidence="4" id="KW-1185">Reference proteome</keyword>
<comment type="caution">
    <text evidence="3">The sequence shown here is derived from an EMBL/GenBank/DDBJ whole genome shotgun (WGS) entry which is preliminary data.</text>
</comment>
<evidence type="ECO:0000313" key="4">
    <source>
        <dbReference type="Proteomes" id="UP000001861"/>
    </source>
</evidence>
<dbReference type="InterPro" id="IPR041457">
    <property type="entry name" value="CxC2_KDZ-assoc"/>
</dbReference>
<feature type="compositionally biased region" description="Low complexity" evidence="1">
    <location>
        <begin position="1291"/>
        <end position="1302"/>
    </location>
</feature>
<reference evidence="3 4" key="1">
    <citation type="journal article" date="2010" name="Proc. Natl. Acad. Sci. U.S.A.">
        <title>Insights into evolution of multicellular fungi from the assembled chromosomes of the mushroom Coprinopsis cinerea (Coprinus cinereus).</title>
        <authorList>
            <person name="Stajich J.E."/>
            <person name="Wilke S.K."/>
            <person name="Ahren D."/>
            <person name="Au C.H."/>
            <person name="Birren B.W."/>
            <person name="Borodovsky M."/>
            <person name="Burns C."/>
            <person name="Canback B."/>
            <person name="Casselton L.A."/>
            <person name="Cheng C.K."/>
            <person name="Deng J."/>
            <person name="Dietrich F.S."/>
            <person name="Fargo D.C."/>
            <person name="Farman M.L."/>
            <person name="Gathman A.C."/>
            <person name="Goldberg J."/>
            <person name="Guigo R."/>
            <person name="Hoegger P.J."/>
            <person name="Hooker J.B."/>
            <person name="Huggins A."/>
            <person name="James T.Y."/>
            <person name="Kamada T."/>
            <person name="Kilaru S."/>
            <person name="Kodira C."/>
            <person name="Kues U."/>
            <person name="Kupfer D."/>
            <person name="Kwan H.S."/>
            <person name="Lomsadze A."/>
            <person name="Li W."/>
            <person name="Lilly W.W."/>
            <person name="Ma L.J."/>
            <person name="Mackey A.J."/>
            <person name="Manning G."/>
            <person name="Martin F."/>
            <person name="Muraguchi H."/>
            <person name="Natvig D.O."/>
            <person name="Palmerini H."/>
            <person name="Ramesh M.A."/>
            <person name="Rehmeyer C.J."/>
            <person name="Roe B.A."/>
            <person name="Shenoy N."/>
            <person name="Stanke M."/>
            <person name="Ter-Hovhannisyan V."/>
            <person name="Tunlid A."/>
            <person name="Velagapudi R."/>
            <person name="Vision T.J."/>
            <person name="Zeng Q."/>
            <person name="Zolan M.E."/>
            <person name="Pukkila P.J."/>
        </authorList>
    </citation>
    <scope>NUCLEOTIDE SEQUENCE [LARGE SCALE GENOMIC DNA]</scope>
    <source>
        <strain evidence="4">Okayama-7 / 130 / ATCC MYA-4618 / FGSC 9003</strain>
    </source>
</reference>
<dbReference type="HOGENOM" id="CLU_261359_0_0_1"/>
<organism evidence="3 4">
    <name type="scientific">Coprinopsis cinerea (strain Okayama-7 / 130 / ATCC MYA-4618 / FGSC 9003)</name>
    <name type="common">Inky cap fungus</name>
    <name type="synonym">Hormographiella aspergillata</name>
    <dbReference type="NCBI Taxonomy" id="240176"/>
    <lineage>
        <taxon>Eukaryota</taxon>
        <taxon>Fungi</taxon>
        <taxon>Dikarya</taxon>
        <taxon>Basidiomycota</taxon>
        <taxon>Agaricomycotina</taxon>
        <taxon>Agaricomycetes</taxon>
        <taxon>Agaricomycetidae</taxon>
        <taxon>Agaricales</taxon>
        <taxon>Agaricineae</taxon>
        <taxon>Psathyrellaceae</taxon>
        <taxon>Coprinopsis</taxon>
    </lineage>
</organism>
<dbReference type="InParanoid" id="A8P5H2"/>
<dbReference type="VEuPathDB" id="FungiDB:CC1G_05496"/>
<sequence>MPKRSAKSVIVDRPTKGVLVEIHTKKRTTHRIQPIPDQVQSTPTPIGKRRRFDTTPENDWNGESNYRVSPPPDNQGQSIEPEEAVVENSNYDYMLQWNDRINIYLNHLYNNEIRGGAPCQGCGSGDPLWRCNSCFDKPKLCSQCCRSRHLNQPLHRVEIWTGEFYESSWLWKLGISIHLGHGGEPCPCVYQPPFSFPSNDDYISLSQSTWENHHDFTFGASPQMGRDGHGQEMVLVHTNGIHQLAVYQCLCPGAPSIDEQCVLGGLYPSTFKSVATVFTLELLQDFTLASLECQTSASDYFSKLRRLTNPEFPDSVPDRYRELLRASRQFGYLQELMRFGCPAKESAVAPGSLAFFCAACPQPDVNLEPGWERDSESWKYTMSFIADGNFVCVRQTRKGSGQDLFLKQGQGYFVGARAYKSYLNGAREDIEPSTCNQHRAVADKNKAHKGYEATGIAEFLLKLFKTSVENLQEVSEALEMLKASASEETRSRWDAELEAAQRLREGKKPESMDILLSKLEKAPSRKSIETKLIGAEAAANKHVGVSIWVSEGIAIQEDQMEVLGLLADQKVATTESRTLEVERKRAQLLKRSNDHHQEALKFFPKLTPPGGSEIDIAVVTAPIREPCDCEDNCGHMGMNIDPFSDVAAGPIEKMTVLLPSSVSARVELFSKHAIEAELKLRQAQADEALENVRTQVGYKSFLFKANIQLAENKAQKTRGYAAVATADKAIRRWTRVYNQARWAITALTKDAAVLGKYPPLLKADLTPLQSIYQPNAPGMSRQNVSWIWGRRSGSIMNDPEFLQESPMDSSKDGKKGEVEFTYSPPGTSPEMVGTMFADLDTLDFASLQQFLYYLSSRKRSAGLAYGSHFAQLSIDQRAEFLKILFDDITWHTMIFGFASLRYPEVKPGEAHRNLGRLFMHIRYGDPTLIVAACSPSYQNVPDRLLAHYEANWWNPFDPAKNWDNSNISFVIKTFRHQRQFMMALPRAPLPSNRLSDLSLLQLRKCADSIDECIAMIGRDINLSAREIAKAVALYCRWKVLLLQARVAQKKRAEAAQVDGLVARGINPAYVADLLNLRLQLAFTAFAQDDTGSLWKARHNCFADEVTQAIFFVGLSKFYETGNYVGAFTSKVVEDWDDIFDGVEQGRLPLYLEAEAWILDPNPVHELMPAAWWKPNAASIALIGISQMVEAWAAYMRRGRPSNAPNAVDESYREVLEQCVGLYAGCRDGVADQLDLTAQQLLPAFEATVNRLSDISLYPLYGHWYKICSKSDKLALIEEWKESKGGDRAETSARGSRSGSALG</sequence>
<evidence type="ECO:0000313" key="3">
    <source>
        <dbReference type="EMBL" id="EAU82874.2"/>
    </source>
</evidence>
<proteinExistence type="predicted"/>
<name>A8P5H2_COPC7</name>
<evidence type="ECO:0000256" key="1">
    <source>
        <dbReference type="SAM" id="MobiDB-lite"/>
    </source>
</evidence>
<dbReference type="GeneID" id="6015538"/>
<dbReference type="OrthoDB" id="3149508at2759"/>
<dbReference type="Proteomes" id="UP000001861">
    <property type="component" value="Unassembled WGS sequence"/>
</dbReference>
<dbReference type="EMBL" id="AACS02000011">
    <property type="protein sequence ID" value="EAU82874.2"/>
    <property type="molecule type" value="Genomic_DNA"/>
</dbReference>
<feature type="compositionally biased region" description="Basic and acidic residues" evidence="1">
    <location>
        <begin position="1281"/>
        <end position="1290"/>
    </location>
</feature>
<evidence type="ECO:0000259" key="2">
    <source>
        <dbReference type="Pfam" id="PF18803"/>
    </source>
</evidence>
<accession>A8P5H2</accession>
<dbReference type="InterPro" id="IPR040521">
    <property type="entry name" value="KDZ"/>
</dbReference>
<feature type="domain" description="CxC2-like cysteine cluster KDZ transposase-associated" evidence="2">
    <location>
        <begin position="229"/>
        <end position="309"/>
    </location>
</feature>
<feature type="compositionally biased region" description="Polar residues" evidence="1">
    <location>
        <begin position="55"/>
        <end position="67"/>
    </location>
</feature>
<dbReference type="CDD" id="cd19757">
    <property type="entry name" value="Bbox1"/>
    <property type="match status" value="1"/>
</dbReference>
<dbReference type="RefSeq" id="XP_001838943.2">
    <property type="nucleotide sequence ID" value="XM_001838891.2"/>
</dbReference>